<dbReference type="GO" id="GO:0000177">
    <property type="term" value="C:cytoplasmic exosome (RNase complex)"/>
    <property type="evidence" value="ECO:0007669"/>
    <property type="project" value="TreeGrafter"/>
</dbReference>
<dbReference type="GO" id="GO:0071028">
    <property type="term" value="P:nuclear mRNA surveillance"/>
    <property type="evidence" value="ECO:0007669"/>
    <property type="project" value="TreeGrafter"/>
</dbReference>
<dbReference type="GO" id="GO:0006364">
    <property type="term" value="P:rRNA processing"/>
    <property type="evidence" value="ECO:0007669"/>
    <property type="project" value="UniProtKB-KW"/>
</dbReference>
<dbReference type="Proteomes" id="UP000053317">
    <property type="component" value="Unassembled WGS sequence"/>
</dbReference>
<evidence type="ECO:0000256" key="6">
    <source>
        <dbReference type="ARBA" id="ARBA00022835"/>
    </source>
</evidence>
<dbReference type="CDD" id="cd11371">
    <property type="entry name" value="RNase_PH_MTR3"/>
    <property type="match status" value="1"/>
</dbReference>
<keyword evidence="12" id="KW-1185">Reference proteome</keyword>
<evidence type="ECO:0000256" key="7">
    <source>
        <dbReference type="ARBA" id="ARBA00022884"/>
    </source>
</evidence>
<feature type="region of interest" description="Disordered" evidence="9">
    <location>
        <begin position="487"/>
        <end position="515"/>
    </location>
</feature>
<evidence type="ECO:0000256" key="3">
    <source>
        <dbReference type="ARBA" id="ARBA00006678"/>
    </source>
</evidence>
<dbReference type="GO" id="GO:0003723">
    <property type="term" value="F:RNA binding"/>
    <property type="evidence" value="ECO:0007669"/>
    <property type="project" value="UniProtKB-KW"/>
</dbReference>
<gene>
    <name evidence="11" type="ORF">UCRPC4_g02095</name>
</gene>
<keyword evidence="5" id="KW-0698">rRNA processing</keyword>
<evidence type="ECO:0000256" key="5">
    <source>
        <dbReference type="ARBA" id="ARBA00022552"/>
    </source>
</evidence>
<evidence type="ECO:0000313" key="12">
    <source>
        <dbReference type="Proteomes" id="UP000053317"/>
    </source>
</evidence>
<dbReference type="Pfam" id="PF01138">
    <property type="entry name" value="RNase_PH"/>
    <property type="match status" value="1"/>
</dbReference>
<dbReference type="OrthoDB" id="2504340at2759"/>
<evidence type="ECO:0000256" key="2">
    <source>
        <dbReference type="ARBA" id="ARBA00004496"/>
    </source>
</evidence>
<comment type="caution">
    <text evidence="11">The sequence shown here is derived from an EMBL/GenBank/DDBJ whole genome shotgun (WGS) entry which is preliminary data.</text>
</comment>
<feature type="domain" description="Exoribonuclease phosphorolytic" evidence="10">
    <location>
        <begin position="38"/>
        <end position="197"/>
    </location>
</feature>
<feature type="region of interest" description="Disordered" evidence="9">
    <location>
        <begin position="586"/>
        <end position="626"/>
    </location>
</feature>
<dbReference type="InterPro" id="IPR020568">
    <property type="entry name" value="Ribosomal_Su5_D2-typ_SF"/>
</dbReference>
<dbReference type="Gene3D" id="3.30.230.70">
    <property type="entry name" value="GHMP Kinase, N-terminal domain"/>
    <property type="match status" value="1"/>
</dbReference>
<dbReference type="PANTHER" id="PTHR11953">
    <property type="entry name" value="EXOSOME COMPLEX COMPONENT"/>
    <property type="match status" value="1"/>
</dbReference>
<evidence type="ECO:0000256" key="4">
    <source>
        <dbReference type="ARBA" id="ARBA00022490"/>
    </source>
</evidence>
<dbReference type="AlphaFoldDB" id="A0A0G2GNQ5"/>
<organism evidence="11 12">
    <name type="scientific">Phaeomoniella chlamydospora</name>
    <name type="common">Phaeoacremonium chlamydosporum</name>
    <dbReference type="NCBI Taxonomy" id="158046"/>
    <lineage>
        <taxon>Eukaryota</taxon>
        <taxon>Fungi</taxon>
        <taxon>Dikarya</taxon>
        <taxon>Ascomycota</taxon>
        <taxon>Pezizomycotina</taxon>
        <taxon>Eurotiomycetes</taxon>
        <taxon>Chaetothyriomycetidae</taxon>
        <taxon>Phaeomoniellales</taxon>
        <taxon>Phaeomoniellaceae</taxon>
        <taxon>Phaeomoniella</taxon>
    </lineage>
</organism>
<evidence type="ECO:0000259" key="10">
    <source>
        <dbReference type="Pfam" id="PF01138"/>
    </source>
</evidence>
<reference evidence="11 12" key="1">
    <citation type="submission" date="2015-05" db="EMBL/GenBank/DDBJ databases">
        <title>Distinctive expansion of gene families associated with plant cell wall degradation and secondary metabolism in the genomes of grapevine trunk pathogens.</title>
        <authorList>
            <person name="Lawrence D.P."/>
            <person name="Travadon R."/>
            <person name="Rolshausen P.E."/>
            <person name="Baumgartner K."/>
        </authorList>
    </citation>
    <scope>NUCLEOTIDE SEQUENCE [LARGE SCALE GENOMIC DNA]</scope>
    <source>
        <strain evidence="11">UCRPC4</strain>
    </source>
</reference>
<dbReference type="InterPro" id="IPR050080">
    <property type="entry name" value="RNase_PH"/>
</dbReference>
<keyword evidence="8" id="KW-0539">Nucleus</keyword>
<feature type="compositionally biased region" description="Polar residues" evidence="9">
    <location>
        <begin position="487"/>
        <end position="502"/>
    </location>
</feature>
<dbReference type="EMBL" id="LCWF01000050">
    <property type="protein sequence ID" value="KKY25038.1"/>
    <property type="molecule type" value="Genomic_DNA"/>
</dbReference>
<protein>
    <submittedName>
        <fullName evidence="11">Putative 3 exoribonuclease</fullName>
    </submittedName>
</protein>
<dbReference type="GO" id="GO:0000176">
    <property type="term" value="C:nuclear exosome (RNase complex)"/>
    <property type="evidence" value="ECO:0007669"/>
    <property type="project" value="UniProtKB-ARBA"/>
</dbReference>
<dbReference type="GO" id="GO:0016075">
    <property type="term" value="P:rRNA catabolic process"/>
    <property type="evidence" value="ECO:0007669"/>
    <property type="project" value="TreeGrafter"/>
</dbReference>
<evidence type="ECO:0000313" key="11">
    <source>
        <dbReference type="EMBL" id="KKY25038.1"/>
    </source>
</evidence>
<sequence>MTDRRRANGPPGGTTAPVFIPTTDEALQPLIRKRKANELRKIYLKTGLVPSATGSAYLELESSSKSRNHIFPPRSSTIKLSCTVHGPKPLPRTASFSPNLQLSSHVKIAPFATSVRRGYIRDAGERDLSIHLETALKAVVLADRYPKSAIDVTVTVLEAEEDGLLQYGESKIMGVGAMNLLSGCITVASAALADARVDCLDLMAGGVAIITSADKEIILDPSPNEHGDIISACVLGYLPNRDEITELWMKGDALAITKDGQRGLDTIIDAAVGCAKGAQIVLQDVINWKAVGGAMKLKPGTAEMRYRRLKTRLENVKTAELHGNKDVGAACPQNPKVEKSFNRSQTIEVKEERNHADEDLGELKPSKAKALGKRKRCTKVKIETTESMNDESPDERESMPKCRFRKGATHKSLSESNGMYGPPNDEGASINDPPAHQHYKEMNNYQVHSDERRSPQDQLPPSAHVNDAEAIEHCFTFTPINMQQHVSPQALASRTPANSNSDRLPGLRTESPPLPGPHIEDTQPMYYENLLQRFQAASRPGTLSPSLRMRQTQAASAYPAPSNVYGPSVQHEQDVALTPSPFTHSVTSFSHAPPHGCRSSSNSLFGDADNNGREFNLFGEDSKDYL</sequence>
<evidence type="ECO:0000256" key="1">
    <source>
        <dbReference type="ARBA" id="ARBA00004123"/>
    </source>
</evidence>
<keyword evidence="7" id="KW-0694">RNA-binding</keyword>
<dbReference type="GO" id="GO:0071051">
    <property type="term" value="P:poly(A)-dependent snoRNA 3'-end processing"/>
    <property type="evidence" value="ECO:0007669"/>
    <property type="project" value="TreeGrafter"/>
</dbReference>
<accession>A0A0G2GNQ5</accession>
<evidence type="ECO:0000256" key="8">
    <source>
        <dbReference type="ARBA" id="ARBA00023242"/>
    </source>
</evidence>
<dbReference type="InterPro" id="IPR027408">
    <property type="entry name" value="PNPase/RNase_PH_dom_sf"/>
</dbReference>
<dbReference type="GO" id="GO:0005730">
    <property type="term" value="C:nucleolus"/>
    <property type="evidence" value="ECO:0007669"/>
    <property type="project" value="TreeGrafter"/>
</dbReference>
<keyword evidence="4" id="KW-0963">Cytoplasm</keyword>
<keyword evidence="6" id="KW-0271">Exosome</keyword>
<feature type="region of interest" description="Disordered" evidence="9">
    <location>
        <begin position="405"/>
        <end position="437"/>
    </location>
</feature>
<reference evidence="11 12" key="2">
    <citation type="submission" date="2015-05" db="EMBL/GenBank/DDBJ databases">
        <authorList>
            <person name="Morales-Cruz A."/>
            <person name="Amrine K.C."/>
            <person name="Cantu D."/>
        </authorList>
    </citation>
    <scope>NUCLEOTIDE SEQUENCE [LARGE SCALE GENOMIC DNA]</scope>
    <source>
        <strain evidence="11">UCRPC4</strain>
    </source>
</reference>
<dbReference type="SUPFAM" id="SSF54211">
    <property type="entry name" value="Ribosomal protein S5 domain 2-like"/>
    <property type="match status" value="1"/>
</dbReference>
<comment type="subcellular location">
    <subcellularLocation>
        <location evidence="2">Cytoplasm</location>
    </subcellularLocation>
    <subcellularLocation>
        <location evidence="1">Nucleus</location>
    </subcellularLocation>
</comment>
<name>A0A0G2GNQ5_PHACM</name>
<proteinExistence type="inferred from homology"/>
<dbReference type="PANTHER" id="PTHR11953:SF2">
    <property type="entry name" value="EXOSOME COMPLEX COMPONENT MTR3"/>
    <property type="match status" value="1"/>
</dbReference>
<dbReference type="GO" id="GO:0034475">
    <property type="term" value="P:U4 snRNA 3'-end processing"/>
    <property type="evidence" value="ECO:0007669"/>
    <property type="project" value="TreeGrafter"/>
</dbReference>
<dbReference type="InterPro" id="IPR001247">
    <property type="entry name" value="ExoRNase_PH_dom1"/>
</dbReference>
<comment type="similarity">
    <text evidence="3">Belongs to the RNase PH family.</text>
</comment>
<evidence type="ECO:0000256" key="9">
    <source>
        <dbReference type="SAM" id="MobiDB-lite"/>
    </source>
</evidence>